<reference evidence="2" key="1">
    <citation type="submission" date="2020-11" db="EMBL/GenBank/DDBJ databases">
        <authorList>
            <person name="Tran Van P."/>
        </authorList>
    </citation>
    <scope>NUCLEOTIDE SEQUENCE</scope>
</reference>
<sequence>MASILNELFASVFSVESDSAPTLEEVISARIEVISITEETIVSMIGKLAVGKATGPDGILGMEGKPAKGQEEPVQDAKRQKPRSQHNCGDMKKLVCLRQLEKFKKDPRKEKWMRVRLTGCEDLPFPKGAEKYQKEYYPEAEKRVYSFPAGYVLNDNKQEELFHILEKSKPGTKDVNIPQAYTAVAKVFNCLKEELEEKEIPSFVSYDYDFVKTFHAAMGLSQTRVGGEIGVDESKKRKKKPSILMKKWERIGFRILDGDHDVCGIVFDGERVVVLFFEVKSIERTDDQDALNAKVGKAEEQLKKSEEVFQQIVGATVFTHTFLCCFLAVPSMSKDYVRKTLKCKPDSLCHEKILTENDLESRDAFRGFLEKHGINLTKRMKTVPAAMECYLDVMSTYVAASASVECMPRTVEELRNNIHERMQKALVLLTPHQRQILDDDRSVLFLTGGQGTGKTHLLLHRAQKFAEMGETVVIVNMSEGELTQVMRKWRESCKFEANITIMDSCEFLGVDRRGMYLLPEVINDKDKSFIAEMLVEYLDGDRRKIDSLLAKISDKKDSVIEEMLFEYLGGDRRGIDLLLEKVNEKKDSHVLIDEMLVNFGMYGRDPVEIGQKWKALVDKKKSKSLWITWRPSSVTYPKSLDLQSVVDSLGREKVELLNEIKRSTKELGEFVIEVTRFIQKRFSCYDFLPMQGLEYGQHRSDDPGEEKEIPRVVFVRAPPVDNSLCRWASEAIMAIQSWIPDSRTLTIITRTDEERNVLVRELGSQLGRGRGRAFLDSSGILRGRPNPGLFVFYQDQVTGMSFQNLILLDDEKFFYRSWSRMVGMARETLHVITTDPLPSRHWEEPAEMGFVSCCSLRRPRKSSSSFSSDPLEESSYAEISWISFLEGKTSCLPDAECKFELLFGPVRSGKTKFIFDRLKRKVEEENEEMRKSEETSSRWKTSEDRKEYEKGERKHRIMFLDCSRWNRTEYPLGISLLDVKEKTKREMLNIVEVYDVHDLFQQHGLDVYVCPNPQIVKELLVKMLEKGTNEGLRLHVAFDDVPVARIGSPGDTKSLRVEWEGIISSLSSHPSLASLTIAFSPFILYATTNFDVEKFKKGFHKQGSSQTNVRILEGCWDVGFPRLLRYVLSHESPKELKVKPGTLNTRPQPTSLVFGVRPTLVTPPVGLHYHGKYKCIGGRGRGCIAITAAAAFHSLHSKAEETYSQIRSTNHCEDATGIDPSDSVAKRTATVCEGPTHLQCDRLQRTATVVVVETQLFAEKVPATDLGAGSSWFIPELGYIFREMLKGIRLSSSEIYVGKHREPCQRDRGLISVVSRK</sequence>
<accession>A0A7R8X8X4</accession>
<evidence type="ECO:0000313" key="2">
    <source>
        <dbReference type="EMBL" id="CAD7246241.1"/>
    </source>
</evidence>
<gene>
    <name evidence="2" type="ORF">DSTB1V02_LOCUS6097</name>
</gene>
<keyword evidence="3" id="KW-1185">Reference proteome</keyword>
<dbReference type="EMBL" id="CAJPEV010001077">
    <property type="protein sequence ID" value="CAG0890570.1"/>
    <property type="molecule type" value="Genomic_DNA"/>
</dbReference>
<proteinExistence type="predicted"/>
<dbReference type="InterPro" id="IPR027417">
    <property type="entry name" value="P-loop_NTPase"/>
</dbReference>
<dbReference type="SUPFAM" id="SSF52540">
    <property type="entry name" value="P-loop containing nucleoside triphosphate hydrolases"/>
    <property type="match status" value="2"/>
</dbReference>
<name>A0A7R8X8X4_9CRUS</name>
<feature type="region of interest" description="Disordered" evidence="1">
    <location>
        <begin position="63"/>
        <end position="87"/>
    </location>
</feature>
<feature type="compositionally biased region" description="Basic and acidic residues" evidence="1">
    <location>
        <begin position="65"/>
        <end position="79"/>
    </location>
</feature>
<evidence type="ECO:0000256" key="1">
    <source>
        <dbReference type="SAM" id="MobiDB-lite"/>
    </source>
</evidence>
<dbReference type="Proteomes" id="UP000677054">
    <property type="component" value="Unassembled WGS sequence"/>
</dbReference>
<dbReference type="EMBL" id="LR900594">
    <property type="protein sequence ID" value="CAD7246241.1"/>
    <property type="molecule type" value="Genomic_DNA"/>
</dbReference>
<organism evidence="2">
    <name type="scientific">Darwinula stevensoni</name>
    <dbReference type="NCBI Taxonomy" id="69355"/>
    <lineage>
        <taxon>Eukaryota</taxon>
        <taxon>Metazoa</taxon>
        <taxon>Ecdysozoa</taxon>
        <taxon>Arthropoda</taxon>
        <taxon>Crustacea</taxon>
        <taxon>Oligostraca</taxon>
        <taxon>Ostracoda</taxon>
        <taxon>Podocopa</taxon>
        <taxon>Podocopida</taxon>
        <taxon>Darwinulocopina</taxon>
        <taxon>Darwinuloidea</taxon>
        <taxon>Darwinulidae</taxon>
        <taxon>Darwinula</taxon>
    </lineage>
</organism>
<dbReference type="Gene3D" id="3.40.50.300">
    <property type="entry name" value="P-loop containing nucleotide triphosphate hydrolases"/>
    <property type="match status" value="1"/>
</dbReference>
<protein>
    <submittedName>
        <fullName evidence="2">Uncharacterized protein</fullName>
    </submittedName>
</protein>
<evidence type="ECO:0000313" key="3">
    <source>
        <dbReference type="Proteomes" id="UP000677054"/>
    </source>
</evidence>